<evidence type="ECO:0000313" key="2">
    <source>
        <dbReference type="EMBL" id="SEQ70170.1"/>
    </source>
</evidence>
<keyword evidence="3" id="KW-1185">Reference proteome</keyword>
<dbReference type="Proteomes" id="UP000198749">
    <property type="component" value="Unassembled WGS sequence"/>
</dbReference>
<sequence>MIKHPFKITQHQLNLPDQQVSYQLYRKPCDSSTRRLVMLHGAGVAGEDTWAAIAMLSTSWDEILIPDQRGTGNTRYPDGTEYSFTVNELVNDISALVDHLGWWQFDLAGYSMGGMVSLLYKQRYHERVKKQYLLESAVLDRPCWESTVNLRLQFSEAAEHLQGDQAETGIRAFLDTISPNRKVAPKAELLTIQRLAARPIGFANALNCVTEAITTIDREALVAAQGDVTSFIGGHSVDLMHQYQRDLAERLPNWHYFMVPGTDHSLPFQKPRQIARIMDAELNRFLA</sequence>
<dbReference type="InterPro" id="IPR050266">
    <property type="entry name" value="AB_hydrolase_sf"/>
</dbReference>
<accession>A0A1H9I6H2</accession>
<proteinExistence type="predicted"/>
<evidence type="ECO:0000259" key="1">
    <source>
        <dbReference type="Pfam" id="PF12697"/>
    </source>
</evidence>
<gene>
    <name evidence="2" type="ORF">SAMN03080615_02462</name>
</gene>
<dbReference type="PANTHER" id="PTHR43798">
    <property type="entry name" value="MONOACYLGLYCEROL LIPASE"/>
    <property type="match status" value="1"/>
</dbReference>
<name>A0A1H9I6H2_9GAMM</name>
<dbReference type="InterPro" id="IPR000073">
    <property type="entry name" value="AB_hydrolase_1"/>
</dbReference>
<organism evidence="2 3">
    <name type="scientific">Amphritea atlantica</name>
    <dbReference type="NCBI Taxonomy" id="355243"/>
    <lineage>
        <taxon>Bacteria</taxon>
        <taxon>Pseudomonadati</taxon>
        <taxon>Pseudomonadota</taxon>
        <taxon>Gammaproteobacteria</taxon>
        <taxon>Oceanospirillales</taxon>
        <taxon>Oceanospirillaceae</taxon>
        <taxon>Amphritea</taxon>
    </lineage>
</organism>
<dbReference type="SUPFAM" id="SSF53474">
    <property type="entry name" value="alpha/beta-Hydrolases"/>
    <property type="match status" value="1"/>
</dbReference>
<dbReference type="Pfam" id="PF12697">
    <property type="entry name" value="Abhydrolase_6"/>
    <property type="match status" value="1"/>
</dbReference>
<evidence type="ECO:0000313" key="3">
    <source>
        <dbReference type="Proteomes" id="UP000198749"/>
    </source>
</evidence>
<dbReference type="RefSeq" id="WP_091358518.1">
    <property type="nucleotide sequence ID" value="NZ_AP025284.1"/>
</dbReference>
<dbReference type="EMBL" id="FOGB01000006">
    <property type="protein sequence ID" value="SEQ70170.1"/>
    <property type="molecule type" value="Genomic_DNA"/>
</dbReference>
<dbReference type="AlphaFoldDB" id="A0A1H9I6H2"/>
<reference evidence="3" key="1">
    <citation type="submission" date="2016-10" db="EMBL/GenBank/DDBJ databases">
        <authorList>
            <person name="Varghese N."/>
            <person name="Submissions S."/>
        </authorList>
    </citation>
    <scope>NUCLEOTIDE SEQUENCE [LARGE SCALE GENOMIC DNA]</scope>
    <source>
        <strain evidence="3">DSM 18887</strain>
    </source>
</reference>
<dbReference type="InterPro" id="IPR029058">
    <property type="entry name" value="AB_hydrolase_fold"/>
</dbReference>
<dbReference type="Gene3D" id="3.40.50.1820">
    <property type="entry name" value="alpha/beta hydrolase"/>
    <property type="match status" value="1"/>
</dbReference>
<dbReference type="PANTHER" id="PTHR43798:SF33">
    <property type="entry name" value="HYDROLASE, PUTATIVE (AFU_ORTHOLOGUE AFUA_2G14860)-RELATED"/>
    <property type="match status" value="1"/>
</dbReference>
<dbReference type="GO" id="GO:0016020">
    <property type="term" value="C:membrane"/>
    <property type="evidence" value="ECO:0007669"/>
    <property type="project" value="TreeGrafter"/>
</dbReference>
<dbReference type="OrthoDB" id="6159976at2"/>
<protein>
    <submittedName>
        <fullName evidence="2">Pimeloyl-ACP methyl ester carboxylesterase</fullName>
    </submittedName>
</protein>
<dbReference type="STRING" id="355243.SAMN03080615_02462"/>
<feature type="domain" description="AB hydrolase-1" evidence="1">
    <location>
        <begin position="36"/>
        <end position="276"/>
    </location>
</feature>